<feature type="transmembrane region" description="Helical" evidence="9">
    <location>
        <begin position="358"/>
        <end position="382"/>
    </location>
</feature>
<dbReference type="GO" id="GO:0000139">
    <property type="term" value="C:Golgi membrane"/>
    <property type="evidence" value="ECO:0007669"/>
    <property type="project" value="UniProtKB-SubCell"/>
</dbReference>
<comment type="subcellular location">
    <subcellularLocation>
        <location evidence="1">Endosome membrane</location>
        <topology evidence="1">Multi-pass membrane protein</topology>
    </subcellularLocation>
    <subcellularLocation>
        <location evidence="2">Golgi apparatus membrane</location>
        <topology evidence="2">Multi-pass membrane protein</topology>
    </subcellularLocation>
</comment>
<keyword evidence="4 9" id="KW-0812">Transmembrane</keyword>
<evidence type="ECO:0000256" key="4">
    <source>
        <dbReference type="ARBA" id="ARBA00022692"/>
    </source>
</evidence>
<feature type="transmembrane region" description="Helical" evidence="9">
    <location>
        <begin position="322"/>
        <end position="346"/>
    </location>
</feature>
<feature type="transmembrane region" description="Helical" evidence="9">
    <location>
        <begin position="220"/>
        <end position="242"/>
    </location>
</feature>
<evidence type="ECO:0000256" key="7">
    <source>
        <dbReference type="ARBA" id="ARBA00022989"/>
    </source>
</evidence>
<sequence length="587" mass="67077">MGAWLWRAFALVFGIVALVEADESTHKYADGEVVKLYVNKVGPYNNPQETYNYYELPFCKPPEALGHKPKRKWGGLGEVLQGNELIDSEIQIQFKRNVDQQKKICSIRLGEKETQTFANAIKSKYWYEFFIDDLPVWGFVGEYPPGESQAYIFTHKNFEINYNNNRVVMVNLTAGELKPLVSGAEIDFTYSVKWVPTMSTYERRFERYLDHSFFQHQIHWFSIFNSFMMVIFLTGLVSMILMRTLKNDYAKYTKEEDDIELLERDVVEETGWKLVHGDVFRSPKNLTMLSALVGTGAQLSLLTLSIIFLAIVGALYFSRGAILTAFIVCYALTSVVSGYVGGSFYAQHGGKQWIQAMMLTASFFPGTCFGIAFTLNAVAIAYRSLAAVPFGTIVVVILLWSFISFPLTLFGTVIGRNWAGAPDIPCRIKRIPSPIPERKWYLKPWIVAMVGGLLPFGSIFIEMYFIFTSFWNYKVYYVYGFMLLVFLILVIVTVCVTIVGTYFLLNAENYHWQWTSFMTGVSTAFYVSLYSVHYFVAKTKMTGFFQTCFYFGYTLMFCLGLGIMCGAIGYLGSSQFVKRIYRNIKCD</sequence>
<evidence type="ECO:0000256" key="6">
    <source>
        <dbReference type="ARBA" id="ARBA00022753"/>
    </source>
</evidence>
<keyword evidence="5 9" id="KW-0732">Signal</keyword>
<evidence type="ECO:0000256" key="8">
    <source>
        <dbReference type="ARBA" id="ARBA00023136"/>
    </source>
</evidence>
<evidence type="ECO:0000256" key="3">
    <source>
        <dbReference type="ARBA" id="ARBA00005227"/>
    </source>
</evidence>
<evidence type="ECO:0000313" key="10">
    <source>
        <dbReference type="EMBL" id="CAE0606560.1"/>
    </source>
</evidence>
<protein>
    <recommendedName>
        <fullName evidence="9">Transmembrane 9 superfamily member</fullName>
    </recommendedName>
</protein>
<keyword evidence="7 9" id="KW-1133">Transmembrane helix</keyword>
<evidence type="ECO:0000256" key="9">
    <source>
        <dbReference type="RuleBase" id="RU363079"/>
    </source>
</evidence>
<name>A0A7S3XAT7_9CHLO</name>
<keyword evidence="8 9" id="KW-0472">Membrane</keyword>
<reference evidence="10" key="1">
    <citation type="submission" date="2021-01" db="EMBL/GenBank/DDBJ databases">
        <authorList>
            <person name="Corre E."/>
            <person name="Pelletier E."/>
            <person name="Niang G."/>
            <person name="Scheremetjew M."/>
            <person name="Finn R."/>
            <person name="Kale V."/>
            <person name="Holt S."/>
            <person name="Cochrane G."/>
            <person name="Meng A."/>
            <person name="Brown T."/>
            <person name="Cohen L."/>
        </authorList>
    </citation>
    <scope>NUCLEOTIDE SEQUENCE</scope>
    <source>
        <strain evidence="10">CCMP1897</strain>
    </source>
</reference>
<dbReference type="AlphaFoldDB" id="A0A7S3XAT7"/>
<feature type="transmembrane region" description="Helical" evidence="9">
    <location>
        <begin position="517"/>
        <end position="537"/>
    </location>
</feature>
<dbReference type="EMBL" id="HBIS01000450">
    <property type="protein sequence ID" value="CAE0606560.1"/>
    <property type="molecule type" value="Transcribed_RNA"/>
</dbReference>
<dbReference type="GO" id="GO:0072657">
    <property type="term" value="P:protein localization to membrane"/>
    <property type="evidence" value="ECO:0007669"/>
    <property type="project" value="TreeGrafter"/>
</dbReference>
<feature type="transmembrane region" description="Helical" evidence="9">
    <location>
        <begin position="388"/>
        <end position="410"/>
    </location>
</feature>
<feature type="transmembrane region" description="Helical" evidence="9">
    <location>
        <begin position="291"/>
        <end position="316"/>
    </location>
</feature>
<comment type="similarity">
    <text evidence="3 9">Belongs to the nonaspanin (TM9SF) (TC 9.A.2) family.</text>
</comment>
<proteinExistence type="inferred from homology"/>
<organism evidence="10">
    <name type="scientific">Picocystis salinarum</name>
    <dbReference type="NCBI Taxonomy" id="88271"/>
    <lineage>
        <taxon>Eukaryota</taxon>
        <taxon>Viridiplantae</taxon>
        <taxon>Chlorophyta</taxon>
        <taxon>Picocystophyceae</taxon>
        <taxon>Picocystales</taxon>
        <taxon>Picocystaceae</taxon>
        <taxon>Picocystis</taxon>
    </lineage>
</organism>
<dbReference type="PANTHER" id="PTHR10766">
    <property type="entry name" value="TRANSMEMBRANE 9 SUPERFAMILY PROTEIN"/>
    <property type="match status" value="1"/>
</dbReference>
<dbReference type="PANTHER" id="PTHR10766:SF41">
    <property type="entry name" value="TRANSMEMBRANE 9 SUPERFAMILY MEMBER 3"/>
    <property type="match status" value="1"/>
</dbReference>
<feature type="transmembrane region" description="Helical" evidence="9">
    <location>
        <begin position="479"/>
        <end position="505"/>
    </location>
</feature>
<keyword evidence="6" id="KW-0967">Endosome</keyword>
<evidence type="ECO:0000256" key="1">
    <source>
        <dbReference type="ARBA" id="ARBA00004337"/>
    </source>
</evidence>
<evidence type="ECO:0000256" key="2">
    <source>
        <dbReference type="ARBA" id="ARBA00004653"/>
    </source>
</evidence>
<feature type="transmembrane region" description="Helical" evidence="9">
    <location>
        <begin position="445"/>
        <end position="467"/>
    </location>
</feature>
<evidence type="ECO:0000256" key="5">
    <source>
        <dbReference type="ARBA" id="ARBA00022729"/>
    </source>
</evidence>
<gene>
    <name evidence="10" type="ORF">PSAL00342_LOCUS376</name>
</gene>
<accession>A0A7S3XAT7</accession>
<feature type="chain" id="PRO_5031599978" description="Transmembrane 9 superfamily member" evidence="9">
    <location>
        <begin position="22"/>
        <end position="587"/>
    </location>
</feature>
<dbReference type="InterPro" id="IPR004240">
    <property type="entry name" value="EMP70"/>
</dbReference>
<dbReference type="Pfam" id="PF02990">
    <property type="entry name" value="EMP70"/>
    <property type="match status" value="1"/>
</dbReference>
<feature type="transmembrane region" description="Helical" evidence="9">
    <location>
        <begin position="549"/>
        <end position="572"/>
    </location>
</feature>
<dbReference type="GO" id="GO:0010008">
    <property type="term" value="C:endosome membrane"/>
    <property type="evidence" value="ECO:0007669"/>
    <property type="project" value="UniProtKB-SubCell"/>
</dbReference>
<feature type="signal peptide" evidence="9">
    <location>
        <begin position="1"/>
        <end position="21"/>
    </location>
</feature>